<comment type="caution">
    <text evidence="1">The sequence shown here is derived from an EMBL/GenBank/DDBJ whole genome shotgun (WGS) entry which is preliminary data.</text>
</comment>
<accession>A0AAD5M6C0</accession>
<organism evidence="1 2">
    <name type="scientific">Parelaphostrongylus tenuis</name>
    <name type="common">Meningeal worm</name>
    <dbReference type="NCBI Taxonomy" id="148309"/>
    <lineage>
        <taxon>Eukaryota</taxon>
        <taxon>Metazoa</taxon>
        <taxon>Ecdysozoa</taxon>
        <taxon>Nematoda</taxon>
        <taxon>Chromadorea</taxon>
        <taxon>Rhabditida</taxon>
        <taxon>Rhabditina</taxon>
        <taxon>Rhabditomorpha</taxon>
        <taxon>Strongyloidea</taxon>
        <taxon>Metastrongylidae</taxon>
        <taxon>Parelaphostrongylus</taxon>
    </lineage>
</organism>
<evidence type="ECO:0000313" key="2">
    <source>
        <dbReference type="Proteomes" id="UP001196413"/>
    </source>
</evidence>
<dbReference type="AlphaFoldDB" id="A0AAD5M6C0"/>
<protein>
    <submittedName>
        <fullName evidence="1">Uncharacterized protein</fullName>
    </submittedName>
</protein>
<dbReference type="Proteomes" id="UP001196413">
    <property type="component" value="Unassembled WGS sequence"/>
</dbReference>
<reference evidence="1" key="1">
    <citation type="submission" date="2021-06" db="EMBL/GenBank/DDBJ databases">
        <title>Parelaphostrongylus tenuis whole genome reference sequence.</title>
        <authorList>
            <person name="Garwood T.J."/>
            <person name="Larsen P.A."/>
            <person name="Fountain-Jones N.M."/>
            <person name="Garbe J.R."/>
            <person name="Macchietto M.G."/>
            <person name="Kania S.A."/>
            <person name="Gerhold R.W."/>
            <person name="Richards J.E."/>
            <person name="Wolf T.M."/>
        </authorList>
    </citation>
    <scope>NUCLEOTIDE SEQUENCE</scope>
    <source>
        <strain evidence="1">MNPRO001-30</strain>
        <tissue evidence="1">Meninges</tissue>
    </source>
</reference>
<evidence type="ECO:0000313" key="1">
    <source>
        <dbReference type="EMBL" id="KAJ1351338.1"/>
    </source>
</evidence>
<proteinExistence type="predicted"/>
<dbReference type="EMBL" id="JAHQIW010001051">
    <property type="protein sequence ID" value="KAJ1351338.1"/>
    <property type="molecule type" value="Genomic_DNA"/>
</dbReference>
<keyword evidence="2" id="KW-1185">Reference proteome</keyword>
<gene>
    <name evidence="1" type="ORF">KIN20_007324</name>
</gene>
<name>A0AAD5M6C0_PARTN</name>
<sequence>MVDVSGLFNTYKDEEDNLVRMETTAIMEDEFSNPCLIQSKLVSLRKHNNTVFRISELWRSKIRSICRWIERSQKSGRKMNDWKAEYAIEEAFRQPNLLEYHALLAQ</sequence>